<dbReference type="OrthoDB" id="10437762at2759"/>
<name>A0A812Q9Y9_SYMPI</name>
<comment type="caution">
    <text evidence="1">The sequence shown here is derived from an EMBL/GenBank/DDBJ whole genome shotgun (WGS) entry which is preliminary data.</text>
</comment>
<dbReference type="EMBL" id="CAJNIZ010016247">
    <property type="protein sequence ID" value="CAE7383275.1"/>
    <property type="molecule type" value="Genomic_DNA"/>
</dbReference>
<keyword evidence="2" id="KW-1185">Reference proteome</keyword>
<dbReference type="Proteomes" id="UP000649617">
    <property type="component" value="Unassembled WGS sequence"/>
</dbReference>
<accession>A0A812Q9Y9</accession>
<evidence type="ECO:0000313" key="2">
    <source>
        <dbReference type="Proteomes" id="UP000649617"/>
    </source>
</evidence>
<sequence>MVPEPYVRAQRPDQRVRAVSVLADSEALTDTLEKKGVWFRPAQKKKELFRKMTDDELRERLRDIAELVSGSRRELLERLHGKKADVITTWSKDRVETECQRLGLQVLEKKQDNVKNIRSALKLNRISKLSDEDLIYELAYRGLEAEDSREDSEKKLQAYLDGRLFD</sequence>
<organism evidence="1 2">
    <name type="scientific">Symbiodinium pilosum</name>
    <name type="common">Dinoflagellate</name>
    <dbReference type="NCBI Taxonomy" id="2952"/>
    <lineage>
        <taxon>Eukaryota</taxon>
        <taxon>Sar</taxon>
        <taxon>Alveolata</taxon>
        <taxon>Dinophyceae</taxon>
        <taxon>Suessiales</taxon>
        <taxon>Symbiodiniaceae</taxon>
        <taxon>Symbiodinium</taxon>
    </lineage>
</organism>
<gene>
    <name evidence="1" type="primary">Kif3b</name>
    <name evidence="1" type="ORF">SPIL2461_LOCUS9355</name>
</gene>
<evidence type="ECO:0000313" key="1">
    <source>
        <dbReference type="EMBL" id="CAE7383275.1"/>
    </source>
</evidence>
<proteinExistence type="predicted"/>
<dbReference type="AlphaFoldDB" id="A0A812Q9Y9"/>
<reference evidence="1" key="1">
    <citation type="submission" date="2021-02" db="EMBL/GenBank/DDBJ databases">
        <authorList>
            <person name="Dougan E. K."/>
            <person name="Rhodes N."/>
            <person name="Thang M."/>
            <person name="Chan C."/>
        </authorList>
    </citation>
    <scope>NUCLEOTIDE SEQUENCE</scope>
</reference>
<protein>
    <submittedName>
        <fullName evidence="1">Kif3b protein</fullName>
    </submittedName>
</protein>